<keyword evidence="7 18" id="KW-0418">Kinase</keyword>
<dbReference type="InterPro" id="IPR011009">
    <property type="entry name" value="Kinase-like_dom_sf"/>
</dbReference>
<evidence type="ECO:0000259" key="17">
    <source>
        <dbReference type="PROSITE" id="PS50011"/>
    </source>
</evidence>
<evidence type="ECO:0000256" key="4">
    <source>
        <dbReference type="ARBA" id="ARBA00022527"/>
    </source>
</evidence>
<evidence type="ECO:0000256" key="15">
    <source>
        <dbReference type="ARBA" id="ARBA00051680"/>
    </source>
</evidence>
<dbReference type="PROSITE" id="PS00108">
    <property type="entry name" value="PROTEIN_KINASE_ST"/>
    <property type="match status" value="1"/>
</dbReference>
<gene>
    <name evidence="18" type="ORF">LOD99_9301</name>
</gene>
<evidence type="ECO:0000256" key="16">
    <source>
        <dbReference type="PROSITE-ProRule" id="PRU10141"/>
    </source>
</evidence>
<comment type="catalytic activity">
    <reaction evidence="14">
        <text>L-threonyl-[protein] + ATP = O-phospho-L-threonyl-[protein] + ADP + H(+)</text>
        <dbReference type="Rhea" id="RHEA:46608"/>
        <dbReference type="Rhea" id="RHEA-COMP:11060"/>
        <dbReference type="Rhea" id="RHEA-COMP:11605"/>
        <dbReference type="ChEBI" id="CHEBI:15378"/>
        <dbReference type="ChEBI" id="CHEBI:30013"/>
        <dbReference type="ChEBI" id="CHEBI:30616"/>
        <dbReference type="ChEBI" id="CHEBI:61977"/>
        <dbReference type="ChEBI" id="CHEBI:456216"/>
        <dbReference type="EC" id="2.7.12.1"/>
    </reaction>
</comment>
<keyword evidence="4" id="KW-0723">Serine/threonine-protein kinase</keyword>
<evidence type="ECO:0000256" key="3">
    <source>
        <dbReference type="ARBA" id="ARBA00022490"/>
    </source>
</evidence>
<evidence type="ECO:0000256" key="2">
    <source>
        <dbReference type="ARBA" id="ARBA00013203"/>
    </source>
</evidence>
<evidence type="ECO:0000256" key="10">
    <source>
        <dbReference type="ARBA" id="ARBA00040421"/>
    </source>
</evidence>
<comment type="caution">
    <text evidence="18">The sequence shown here is derived from an EMBL/GenBank/DDBJ whole genome shotgun (WGS) entry which is preliminary data.</text>
</comment>
<keyword evidence="9" id="KW-0829">Tyrosine-protein kinase</keyword>
<protein>
    <recommendedName>
        <fullName evidence="10">Dual serine/threonine and tyrosine protein kinase</fullName>
        <ecNumber evidence="2">2.7.12.1</ecNumber>
    </recommendedName>
    <alternativeName>
        <fullName evidence="12">Dusty protein kinase</fullName>
    </alternativeName>
    <alternativeName>
        <fullName evidence="11">Receptor-interacting serine/threonine-protein kinase 5</fullName>
    </alternativeName>
</protein>
<evidence type="ECO:0000256" key="14">
    <source>
        <dbReference type="ARBA" id="ARBA00049308"/>
    </source>
</evidence>
<evidence type="ECO:0000256" key="9">
    <source>
        <dbReference type="ARBA" id="ARBA00023137"/>
    </source>
</evidence>
<dbReference type="InterPro" id="IPR000719">
    <property type="entry name" value="Prot_kinase_dom"/>
</dbReference>
<dbReference type="InterPro" id="IPR008271">
    <property type="entry name" value="Ser/Thr_kinase_AS"/>
</dbReference>
<dbReference type="GO" id="GO:0044344">
    <property type="term" value="P:cellular response to fibroblast growth factor stimulus"/>
    <property type="evidence" value="ECO:0007669"/>
    <property type="project" value="TreeGrafter"/>
</dbReference>
<evidence type="ECO:0000256" key="12">
    <source>
        <dbReference type="ARBA" id="ARBA00042638"/>
    </source>
</evidence>
<evidence type="ECO:0000313" key="18">
    <source>
        <dbReference type="EMBL" id="KAI6646270.1"/>
    </source>
</evidence>
<dbReference type="Pfam" id="PF00069">
    <property type="entry name" value="Pkinase"/>
    <property type="match status" value="1"/>
</dbReference>
<dbReference type="PANTHER" id="PTHR46392:SF1">
    <property type="entry name" value="DUAL SERINE_THREONINE AND TYROSINE PROTEIN KINASE"/>
    <property type="match status" value="1"/>
</dbReference>
<dbReference type="GO" id="GO:0004674">
    <property type="term" value="F:protein serine/threonine kinase activity"/>
    <property type="evidence" value="ECO:0007669"/>
    <property type="project" value="UniProtKB-KW"/>
</dbReference>
<dbReference type="GO" id="GO:0043066">
    <property type="term" value="P:negative regulation of apoptotic process"/>
    <property type="evidence" value="ECO:0007669"/>
    <property type="project" value="TreeGrafter"/>
</dbReference>
<evidence type="ECO:0000256" key="13">
    <source>
        <dbReference type="ARBA" id="ARBA00049003"/>
    </source>
</evidence>
<dbReference type="SUPFAM" id="SSF56112">
    <property type="entry name" value="Protein kinase-like (PK-like)"/>
    <property type="match status" value="1"/>
</dbReference>
<evidence type="ECO:0000256" key="11">
    <source>
        <dbReference type="ARBA" id="ARBA00041268"/>
    </source>
</evidence>
<evidence type="ECO:0000256" key="7">
    <source>
        <dbReference type="ARBA" id="ARBA00022777"/>
    </source>
</evidence>
<dbReference type="EC" id="2.7.12.1" evidence="2"/>
<dbReference type="GO" id="GO:0004713">
    <property type="term" value="F:protein tyrosine kinase activity"/>
    <property type="evidence" value="ECO:0007669"/>
    <property type="project" value="UniProtKB-KW"/>
</dbReference>
<keyword evidence="5" id="KW-0808">Transferase</keyword>
<dbReference type="GO" id="GO:0005737">
    <property type="term" value="C:cytoplasm"/>
    <property type="evidence" value="ECO:0007669"/>
    <property type="project" value="UniProtKB-SubCell"/>
</dbReference>
<dbReference type="Proteomes" id="UP001165289">
    <property type="component" value="Unassembled WGS sequence"/>
</dbReference>
<reference evidence="18 19" key="1">
    <citation type="journal article" date="2023" name="BMC Biol.">
        <title>The compact genome of the sponge Oopsacas minuta (Hexactinellida) is lacking key metazoan core genes.</title>
        <authorList>
            <person name="Santini S."/>
            <person name="Schenkelaars Q."/>
            <person name="Jourda C."/>
            <person name="Duchesne M."/>
            <person name="Belahbib H."/>
            <person name="Rocher C."/>
            <person name="Selva M."/>
            <person name="Riesgo A."/>
            <person name="Vervoort M."/>
            <person name="Leys S.P."/>
            <person name="Kodjabachian L."/>
            <person name="Le Bivic A."/>
            <person name="Borchiellini C."/>
            <person name="Claverie J.M."/>
            <person name="Renard E."/>
        </authorList>
    </citation>
    <scope>NUCLEOTIDE SEQUENCE [LARGE SCALE GENOMIC DNA]</scope>
    <source>
        <strain evidence="18">SPO-2</strain>
    </source>
</reference>
<keyword evidence="19" id="KW-1185">Reference proteome</keyword>
<name>A0AAV7JC41_9METZ</name>
<evidence type="ECO:0000256" key="8">
    <source>
        <dbReference type="ARBA" id="ARBA00022840"/>
    </source>
</evidence>
<dbReference type="AlphaFoldDB" id="A0AAV7JC41"/>
<dbReference type="PROSITE" id="PS00107">
    <property type="entry name" value="PROTEIN_KINASE_ATP"/>
    <property type="match status" value="1"/>
</dbReference>
<dbReference type="EMBL" id="JAKMXF010000357">
    <property type="protein sequence ID" value="KAI6646270.1"/>
    <property type="molecule type" value="Genomic_DNA"/>
</dbReference>
<organism evidence="18 19">
    <name type="scientific">Oopsacas minuta</name>
    <dbReference type="NCBI Taxonomy" id="111878"/>
    <lineage>
        <taxon>Eukaryota</taxon>
        <taxon>Metazoa</taxon>
        <taxon>Porifera</taxon>
        <taxon>Hexactinellida</taxon>
        <taxon>Hexasterophora</taxon>
        <taxon>Lyssacinosida</taxon>
        <taxon>Leucopsacidae</taxon>
        <taxon>Oopsacas</taxon>
    </lineage>
</organism>
<accession>A0AAV7JC41</accession>
<keyword evidence="3" id="KW-0963">Cytoplasm</keyword>
<dbReference type="InterPro" id="IPR051302">
    <property type="entry name" value="Dual_SerThr-Tyr_Kinase"/>
</dbReference>
<comment type="catalytic activity">
    <reaction evidence="13">
        <text>L-seryl-[protein] + ATP = O-phospho-L-seryl-[protein] + ADP + H(+)</text>
        <dbReference type="Rhea" id="RHEA:17989"/>
        <dbReference type="Rhea" id="RHEA-COMP:9863"/>
        <dbReference type="Rhea" id="RHEA-COMP:11604"/>
        <dbReference type="ChEBI" id="CHEBI:15378"/>
        <dbReference type="ChEBI" id="CHEBI:29999"/>
        <dbReference type="ChEBI" id="CHEBI:30616"/>
        <dbReference type="ChEBI" id="CHEBI:83421"/>
        <dbReference type="ChEBI" id="CHEBI:456216"/>
        <dbReference type="EC" id="2.7.12.1"/>
    </reaction>
</comment>
<comment type="catalytic activity">
    <reaction evidence="15">
        <text>L-tyrosyl-[protein] + ATP = O-phospho-L-tyrosyl-[protein] + ADP + H(+)</text>
        <dbReference type="Rhea" id="RHEA:10596"/>
        <dbReference type="Rhea" id="RHEA-COMP:10136"/>
        <dbReference type="Rhea" id="RHEA-COMP:20101"/>
        <dbReference type="ChEBI" id="CHEBI:15378"/>
        <dbReference type="ChEBI" id="CHEBI:30616"/>
        <dbReference type="ChEBI" id="CHEBI:46858"/>
        <dbReference type="ChEBI" id="CHEBI:61978"/>
        <dbReference type="ChEBI" id="CHEBI:456216"/>
        <dbReference type="EC" id="2.7.12.1"/>
    </reaction>
</comment>
<dbReference type="Gene3D" id="1.10.510.10">
    <property type="entry name" value="Transferase(Phosphotransferase) domain 1"/>
    <property type="match status" value="1"/>
</dbReference>
<dbReference type="GO" id="GO:0045743">
    <property type="term" value="P:positive regulation of fibroblast growth factor receptor signaling pathway"/>
    <property type="evidence" value="ECO:0007669"/>
    <property type="project" value="TreeGrafter"/>
</dbReference>
<evidence type="ECO:0000313" key="19">
    <source>
        <dbReference type="Proteomes" id="UP001165289"/>
    </source>
</evidence>
<evidence type="ECO:0000256" key="5">
    <source>
        <dbReference type="ARBA" id="ARBA00022679"/>
    </source>
</evidence>
<feature type="domain" description="Protein kinase" evidence="17">
    <location>
        <begin position="650"/>
        <end position="796"/>
    </location>
</feature>
<evidence type="ECO:0000256" key="6">
    <source>
        <dbReference type="ARBA" id="ARBA00022741"/>
    </source>
</evidence>
<evidence type="ECO:0000256" key="1">
    <source>
        <dbReference type="ARBA" id="ARBA00004496"/>
    </source>
</evidence>
<sequence>METNLSTVFQHFVTNSKYIKELFRATTRNFSDLQVFDPTLSQVTTFSIEDQRSILSLVCGSPALVVLGQNVVKAQVVNRILNEPLLLDPMLDNEVWRMVKIKFSKNRFMTHLTKEGYDVSMMTSKSHEGLFRKIPREELMITQKTNQNLPQDVYLQVGLKSHLLRTGLELVIAPTSINELSIEQFLVQCRNDYHALAIYCLDGKRALNQLELYELQYIKNNLPSMPLLFVCSCESPESEYANQQPQEPPFFNHIHAQLCEMGLLNTDKTLENPQPHSDYHPKFLRKLSKEDDFLASGAKPENDRNGSLNDSDEKLDATPLNLYNFVPYNQILGNLIEFSAAIYEFCRSNILQQLVLSAYVLNDAHTKCLDSLIVSAHDMQRDVQITPKRLQFAKDKEDALFQQLLDISTTRHRKIRETVERVITTESQDIVQTAGVLEFQDVLLPPDGFVNDVKVIRSCIIQLQDHVFNQLNKIVSEQLLKSVSLLRESVLGTVTRCLETLENSSDHESYAASQAFKSILDSAYHLDVTARSSSSAMKLFMDRIRMSVDGFRYTSVKIDESWKEKIGAQLISSVTPSKLAKSISQQFHQKLVASHKAFAESLRNLEAQQQDRLQQKEGARDQVRKVLTPKIARLSLQSIALKDQLDNGMPDCRREIGRGQYGIVYSCNMWGGEGPLAVKSVVPPDEKHWNDLALEFHYTWSLPTHPRIVPLIGVVIDKNYTNNNAAVLLMMPRLPKDLYIGLKEGLSYRDRVIIALDVAEGIRFLHNQGLLHRDIKLKNILVSYHYHVIYPQVRFP</sequence>
<dbReference type="GO" id="GO:0070374">
    <property type="term" value="P:positive regulation of ERK1 and ERK2 cascade"/>
    <property type="evidence" value="ECO:0007669"/>
    <property type="project" value="TreeGrafter"/>
</dbReference>
<comment type="subcellular location">
    <subcellularLocation>
        <location evidence="1">Cytoplasm</location>
    </subcellularLocation>
</comment>
<feature type="binding site" evidence="16">
    <location>
        <position position="679"/>
    </location>
    <ligand>
        <name>ATP</name>
        <dbReference type="ChEBI" id="CHEBI:30616"/>
    </ligand>
</feature>
<proteinExistence type="predicted"/>
<keyword evidence="6 16" id="KW-0547">Nucleotide-binding</keyword>
<dbReference type="PANTHER" id="PTHR46392">
    <property type="entry name" value="DUAL SERINE/THREONINE AND TYROSINE PROTEIN KINASE"/>
    <property type="match status" value="1"/>
</dbReference>
<keyword evidence="8 16" id="KW-0067">ATP-binding</keyword>
<dbReference type="GO" id="GO:0004712">
    <property type="term" value="F:protein serine/threonine/tyrosine kinase activity"/>
    <property type="evidence" value="ECO:0007669"/>
    <property type="project" value="UniProtKB-EC"/>
</dbReference>
<dbReference type="InterPro" id="IPR017441">
    <property type="entry name" value="Protein_kinase_ATP_BS"/>
</dbReference>
<dbReference type="PROSITE" id="PS50011">
    <property type="entry name" value="PROTEIN_KINASE_DOM"/>
    <property type="match status" value="1"/>
</dbReference>
<dbReference type="GO" id="GO:0005524">
    <property type="term" value="F:ATP binding"/>
    <property type="evidence" value="ECO:0007669"/>
    <property type="project" value="UniProtKB-UniRule"/>
</dbReference>